<dbReference type="PANTHER" id="PTHR23112:SF0">
    <property type="entry name" value="TRANSMEMBRANE PROTEIN 116"/>
    <property type="match status" value="1"/>
</dbReference>
<proteinExistence type="predicted"/>
<feature type="region of interest" description="Disordered" evidence="5">
    <location>
        <begin position="264"/>
        <end position="305"/>
    </location>
</feature>
<dbReference type="AlphaFoldDB" id="A0A9N8DA84"/>
<sequence>MVSFSEEEEDYLLLMSLLHNDEDNSTALTSTMNSTANSTNSTTMSYLSDGQERVIALLPLIPAMLSICGSLTLIRLLHKAHYQRPYRRILLGMSCYDILNSITVSLQTFLTPRDTSRRLWAVGNTTSCNAMGFLFQFSYPSFMYFGGLSLYYVLVVKFGVTNDTFARRMEPFLHVITLAWPTITAFVGLHHNLYAEVSIGAGCWISEQAITDSCNAECIESWTWILGGLPFMLVFALVLLNNALIYCHVRNTIFAVTRPRQLEPAHDSTTTGSSSYNTTNSTTLQSQQSPRQSLRQRRHSQSLTPESQEAKVRAVGVQALLYCVVFIMTYSWTIILRLVSNDGAGPPQEPTVFPIMVLRAIFLPAMGLGTVLVYARPRYMLLRRAHPAKSRRRILQQVLWYEDDNEQGSTRRGIRTHNHNNLPHSSSSGSSTIGTNRFWMSSLRSTRLGMSTKSFVSGPSRSTSLVVREDAEEEKEDNNNESHHDVMPPAVVPDLSVVDENDAECALQSTSFHNSATTHVSNITWSAHNHRHETRDDDLPPKEDDVDLGSHCSSSVASMAHDNDDAAGSLPLLVGTANVVDQQDPNGQ</sequence>
<feature type="compositionally biased region" description="Basic and acidic residues" evidence="5">
    <location>
        <begin position="533"/>
        <end position="543"/>
    </location>
</feature>
<feature type="region of interest" description="Disordered" evidence="5">
    <location>
        <begin position="406"/>
        <end position="433"/>
    </location>
</feature>
<keyword evidence="8" id="KW-1185">Reference proteome</keyword>
<keyword evidence="3 6" id="KW-1133">Transmembrane helix</keyword>
<dbReference type="GO" id="GO:0005886">
    <property type="term" value="C:plasma membrane"/>
    <property type="evidence" value="ECO:0007669"/>
    <property type="project" value="TreeGrafter"/>
</dbReference>
<feature type="region of interest" description="Disordered" evidence="5">
    <location>
        <begin position="528"/>
        <end position="568"/>
    </location>
</feature>
<gene>
    <name evidence="7" type="ORF">SEMRO_32_G020810.1</name>
</gene>
<feature type="transmembrane region" description="Helical" evidence="6">
    <location>
        <begin position="319"/>
        <end position="340"/>
    </location>
</feature>
<evidence type="ECO:0000256" key="1">
    <source>
        <dbReference type="ARBA" id="ARBA00004141"/>
    </source>
</evidence>
<protein>
    <recommendedName>
        <fullName evidence="9">G-protein coupled receptors family 2 profile 2 domain-containing protein</fullName>
    </recommendedName>
</protein>
<evidence type="ECO:0000256" key="5">
    <source>
        <dbReference type="SAM" id="MobiDB-lite"/>
    </source>
</evidence>
<evidence type="ECO:0000256" key="6">
    <source>
        <dbReference type="SAM" id="Phobius"/>
    </source>
</evidence>
<feature type="transmembrane region" description="Helical" evidence="6">
    <location>
        <begin position="172"/>
        <end position="189"/>
    </location>
</feature>
<evidence type="ECO:0000256" key="3">
    <source>
        <dbReference type="ARBA" id="ARBA00022989"/>
    </source>
</evidence>
<accession>A0A9N8DA84</accession>
<feature type="transmembrane region" description="Helical" evidence="6">
    <location>
        <begin position="222"/>
        <end position="240"/>
    </location>
</feature>
<dbReference type="GO" id="GO:0004930">
    <property type="term" value="F:G protein-coupled receptor activity"/>
    <property type="evidence" value="ECO:0007669"/>
    <property type="project" value="TreeGrafter"/>
</dbReference>
<feature type="transmembrane region" description="Helical" evidence="6">
    <location>
        <begin position="89"/>
        <end position="110"/>
    </location>
</feature>
<comment type="subcellular location">
    <subcellularLocation>
        <location evidence="1">Membrane</location>
        <topology evidence="1">Multi-pass membrane protein</topology>
    </subcellularLocation>
</comment>
<dbReference type="Proteomes" id="UP001153069">
    <property type="component" value="Unassembled WGS sequence"/>
</dbReference>
<dbReference type="Gene3D" id="1.20.1070.10">
    <property type="entry name" value="Rhodopsin 7-helix transmembrane proteins"/>
    <property type="match status" value="1"/>
</dbReference>
<evidence type="ECO:0000313" key="7">
    <source>
        <dbReference type="EMBL" id="CAB9498141.1"/>
    </source>
</evidence>
<comment type="caution">
    <text evidence="7">The sequence shown here is derived from an EMBL/GenBank/DDBJ whole genome shotgun (WGS) entry which is preliminary data.</text>
</comment>
<dbReference type="EMBL" id="CAICTM010000032">
    <property type="protein sequence ID" value="CAB9498141.1"/>
    <property type="molecule type" value="Genomic_DNA"/>
</dbReference>
<keyword evidence="2 6" id="KW-0812">Transmembrane</keyword>
<feature type="compositionally biased region" description="Low complexity" evidence="5">
    <location>
        <begin position="268"/>
        <end position="293"/>
    </location>
</feature>
<dbReference type="PANTHER" id="PTHR23112">
    <property type="entry name" value="G PROTEIN-COUPLED RECEPTOR 157-RELATED"/>
    <property type="match status" value="1"/>
</dbReference>
<evidence type="ECO:0000313" key="8">
    <source>
        <dbReference type="Proteomes" id="UP001153069"/>
    </source>
</evidence>
<evidence type="ECO:0000256" key="2">
    <source>
        <dbReference type="ARBA" id="ARBA00022692"/>
    </source>
</evidence>
<feature type="transmembrane region" description="Helical" evidence="6">
    <location>
        <begin position="54"/>
        <end position="77"/>
    </location>
</feature>
<feature type="compositionally biased region" description="Polar residues" evidence="5">
    <location>
        <begin position="452"/>
        <end position="465"/>
    </location>
</feature>
<feature type="region of interest" description="Disordered" evidence="5">
    <location>
        <begin position="452"/>
        <end position="488"/>
    </location>
</feature>
<evidence type="ECO:0008006" key="9">
    <source>
        <dbReference type="Google" id="ProtNLM"/>
    </source>
</evidence>
<dbReference type="OrthoDB" id="4580974at2759"/>
<feature type="compositionally biased region" description="Basic and acidic residues" evidence="5">
    <location>
        <begin position="477"/>
        <end position="486"/>
    </location>
</feature>
<feature type="transmembrane region" description="Helical" evidence="6">
    <location>
        <begin position="352"/>
        <end position="375"/>
    </location>
</feature>
<evidence type="ECO:0000256" key="4">
    <source>
        <dbReference type="ARBA" id="ARBA00023136"/>
    </source>
</evidence>
<organism evidence="7 8">
    <name type="scientific">Seminavis robusta</name>
    <dbReference type="NCBI Taxonomy" id="568900"/>
    <lineage>
        <taxon>Eukaryota</taxon>
        <taxon>Sar</taxon>
        <taxon>Stramenopiles</taxon>
        <taxon>Ochrophyta</taxon>
        <taxon>Bacillariophyta</taxon>
        <taxon>Bacillariophyceae</taxon>
        <taxon>Bacillariophycidae</taxon>
        <taxon>Naviculales</taxon>
        <taxon>Naviculaceae</taxon>
        <taxon>Seminavis</taxon>
    </lineage>
</organism>
<reference evidence="7" key="1">
    <citation type="submission" date="2020-06" db="EMBL/GenBank/DDBJ databases">
        <authorList>
            <consortium name="Plant Systems Biology data submission"/>
        </authorList>
    </citation>
    <scope>NUCLEOTIDE SEQUENCE</scope>
    <source>
        <strain evidence="7">D6</strain>
    </source>
</reference>
<name>A0A9N8DA84_9STRA</name>
<feature type="transmembrane region" description="Helical" evidence="6">
    <location>
        <begin position="141"/>
        <end position="160"/>
    </location>
</feature>
<keyword evidence="4 6" id="KW-0472">Membrane</keyword>
<dbReference type="SUPFAM" id="SSF81321">
    <property type="entry name" value="Family A G protein-coupled receptor-like"/>
    <property type="match status" value="1"/>
</dbReference>
<dbReference type="GO" id="GO:0007189">
    <property type="term" value="P:adenylate cyclase-activating G protein-coupled receptor signaling pathway"/>
    <property type="evidence" value="ECO:0007669"/>
    <property type="project" value="TreeGrafter"/>
</dbReference>